<dbReference type="NCBIfam" id="TIGR00595">
    <property type="entry name" value="priA"/>
    <property type="match status" value="1"/>
</dbReference>
<dbReference type="Gene3D" id="3.40.50.300">
    <property type="entry name" value="P-loop containing nucleotide triphosphate hydrolases"/>
    <property type="match status" value="2"/>
</dbReference>
<evidence type="ECO:0000313" key="14">
    <source>
        <dbReference type="EMBL" id="MDQ0253775.1"/>
    </source>
</evidence>
<dbReference type="SMART" id="SM00490">
    <property type="entry name" value="HELICc"/>
    <property type="match status" value="1"/>
</dbReference>
<dbReference type="InterPro" id="IPR040498">
    <property type="entry name" value="PriA_CRR"/>
</dbReference>
<evidence type="ECO:0000259" key="13">
    <source>
        <dbReference type="PROSITE" id="PS51194"/>
    </source>
</evidence>
<dbReference type="SUPFAM" id="SSF52540">
    <property type="entry name" value="P-loop containing nucleoside triphosphate hydrolases"/>
    <property type="match status" value="2"/>
</dbReference>
<sequence length="809" mass="92735">MIARVIVDVATNQTDRLFDYLIPAPFIDTILPGMRVVVPFGPRKVQGFVLEIGETSEFDIKKLKPIEELIDVEPPLTNELLDLSFWVKDQTLSFHIGVLKVMLPAAMRAKYKKEVHPHPDISIEDMSPHLKTFFKQHDSVLDWDELIKKGTDLERKLLMEGVKKQELRIIPIVGTGETKKKRNAVRPAFSKKELEQFKSSLTSQAKKQIDLVDYFISKPTEISVVELMETTQTSRSTINTLVQKGVLVQEEVEIRRDPYEGRKFERTEALPLTEEQRAALNPILNKMDKGEHETFLLRGVTGSGKTEVYLQAIDRALSLGKEAIMLVPEISLTPQMVKRFKERFGSEVAVLHSALSKGEKYDEWRRIRDKKVRVAVGARSAIFAPFENIGMIIIDEEHETSYKQEEAPRYHARDVAIKRGGYYKCPVILGSATPSLESFARAQKGVYHLLTMEKRVNNVQLPVVNIIDMREELKKGNRSMFSESLTEAMRSRLEKKEQMVLFLNRRGYSTFILCRDCGYVAQCPHCDISLTYHRTNQTLQCHYCNHIETPPTFCPSCEGDSIRFFGSGTQKVEEELQKVFPDIRVIRMDVDTTKRKGSHEKLLDRFGSGEGDVLLGTQMIAKGLDFPNITLVGILAADSMLHIPDFRSSERTFQLLTQVSGRAGRHEKAGEVIVQTYTPDHYSIVDVKQHDYVSFYQREMQLRKQAAYPPYYFLTLIHVSDTDLTNAIRVTEKICHYLRENLSPTTLIFGPAASSIPRIKDRYRYQCMIKYKVEPKMIKVLQEIIKTYQGEMARTDLSVLIDTNPYMMM</sequence>
<feature type="binding site" evidence="11">
    <location>
        <position position="541"/>
    </location>
    <ligand>
        <name>Zn(2+)</name>
        <dbReference type="ChEBI" id="CHEBI:29105"/>
        <label>2</label>
    </ligand>
</feature>
<keyword evidence="10 11" id="KW-0413">Isomerase</keyword>
<feature type="domain" description="Helicase ATP-binding" evidence="12">
    <location>
        <begin position="286"/>
        <end position="452"/>
    </location>
</feature>
<dbReference type="PANTHER" id="PTHR30580:SF0">
    <property type="entry name" value="PRIMOSOMAL PROTEIN N"/>
    <property type="match status" value="1"/>
</dbReference>
<evidence type="ECO:0000256" key="8">
    <source>
        <dbReference type="ARBA" id="ARBA00022840"/>
    </source>
</evidence>
<dbReference type="InterPro" id="IPR041236">
    <property type="entry name" value="PriA_C"/>
</dbReference>
<keyword evidence="15" id="KW-1185">Reference proteome</keyword>
<evidence type="ECO:0000256" key="7">
    <source>
        <dbReference type="ARBA" id="ARBA00022833"/>
    </source>
</evidence>
<dbReference type="Proteomes" id="UP001230005">
    <property type="component" value="Unassembled WGS sequence"/>
</dbReference>
<dbReference type="Pfam" id="PF18074">
    <property type="entry name" value="PriA_C"/>
    <property type="match status" value="1"/>
</dbReference>
<dbReference type="InterPro" id="IPR027417">
    <property type="entry name" value="P-loop_NTPase"/>
</dbReference>
<keyword evidence="4 11" id="KW-0547">Nucleotide-binding</keyword>
<feature type="binding site" evidence="11">
    <location>
        <position position="514"/>
    </location>
    <ligand>
        <name>Zn(2+)</name>
        <dbReference type="ChEBI" id="CHEBI:29105"/>
        <label>1</label>
    </ligand>
</feature>
<dbReference type="PROSITE" id="PS51194">
    <property type="entry name" value="HELICASE_CTER"/>
    <property type="match status" value="1"/>
</dbReference>
<dbReference type="EC" id="5.6.2.4" evidence="11"/>
<dbReference type="CDD" id="cd18804">
    <property type="entry name" value="SF2_C_priA"/>
    <property type="match status" value="1"/>
</dbReference>
<evidence type="ECO:0000256" key="11">
    <source>
        <dbReference type="HAMAP-Rule" id="MF_00983"/>
    </source>
</evidence>
<dbReference type="Gene3D" id="3.40.1440.60">
    <property type="entry name" value="PriA, 3(prime) DNA-binding domain"/>
    <property type="match status" value="1"/>
</dbReference>
<dbReference type="InterPro" id="IPR041222">
    <property type="entry name" value="PriA_3primeBD"/>
</dbReference>
<dbReference type="InterPro" id="IPR011545">
    <property type="entry name" value="DEAD/DEAH_box_helicase_dom"/>
</dbReference>
<feature type="binding site" evidence="11">
    <location>
        <position position="526"/>
    </location>
    <ligand>
        <name>Zn(2+)</name>
        <dbReference type="ChEBI" id="CHEBI:29105"/>
        <label>2</label>
    </ligand>
</feature>
<keyword evidence="9 11" id="KW-0238">DNA-binding</keyword>
<dbReference type="CDD" id="cd17929">
    <property type="entry name" value="DEXHc_priA"/>
    <property type="match status" value="1"/>
</dbReference>
<dbReference type="Pfam" id="PF17764">
    <property type="entry name" value="PriA_3primeBD"/>
    <property type="match status" value="1"/>
</dbReference>
<keyword evidence="8 11" id="KW-0067">ATP-binding</keyword>
<comment type="subunit">
    <text evidence="11">Component of the replication restart primosome.</text>
</comment>
<evidence type="ECO:0000256" key="4">
    <source>
        <dbReference type="ARBA" id="ARBA00022741"/>
    </source>
</evidence>
<evidence type="ECO:0000313" key="15">
    <source>
        <dbReference type="Proteomes" id="UP001230005"/>
    </source>
</evidence>
<evidence type="ECO:0000256" key="1">
    <source>
        <dbReference type="ARBA" id="ARBA00022515"/>
    </source>
</evidence>
<comment type="catalytic activity">
    <reaction evidence="11">
        <text>ATP + H2O = ADP + phosphate + H(+)</text>
        <dbReference type="Rhea" id="RHEA:13065"/>
        <dbReference type="ChEBI" id="CHEBI:15377"/>
        <dbReference type="ChEBI" id="CHEBI:15378"/>
        <dbReference type="ChEBI" id="CHEBI:30616"/>
        <dbReference type="ChEBI" id="CHEBI:43474"/>
        <dbReference type="ChEBI" id="CHEBI:456216"/>
        <dbReference type="EC" id="5.6.2.4"/>
    </reaction>
</comment>
<feature type="binding site" evidence="11">
    <location>
        <position position="554"/>
    </location>
    <ligand>
        <name>Zn(2+)</name>
        <dbReference type="ChEBI" id="CHEBI:29105"/>
        <label>1</label>
    </ligand>
</feature>
<dbReference type="Pfam" id="PF00270">
    <property type="entry name" value="DEAD"/>
    <property type="match status" value="1"/>
</dbReference>
<dbReference type="PROSITE" id="PS51192">
    <property type="entry name" value="HELICASE_ATP_BIND_1"/>
    <property type="match status" value="1"/>
</dbReference>
<dbReference type="RefSeq" id="WP_307322863.1">
    <property type="nucleotide sequence ID" value="NZ_JAUSUG010000003.1"/>
</dbReference>
<reference evidence="14 15" key="1">
    <citation type="submission" date="2023-07" db="EMBL/GenBank/DDBJ databases">
        <title>Genomic Encyclopedia of Type Strains, Phase IV (KMG-IV): sequencing the most valuable type-strain genomes for metagenomic binning, comparative biology and taxonomic classification.</title>
        <authorList>
            <person name="Goeker M."/>
        </authorList>
    </citation>
    <scope>NUCLEOTIDE SEQUENCE [LARGE SCALE GENOMIC DNA]</scope>
    <source>
        <strain evidence="14 15">DSM 9768</strain>
    </source>
</reference>
<dbReference type="HAMAP" id="MF_00983">
    <property type="entry name" value="PriA"/>
    <property type="match status" value="1"/>
</dbReference>
<evidence type="ECO:0000256" key="3">
    <source>
        <dbReference type="ARBA" id="ARBA00022723"/>
    </source>
</evidence>
<evidence type="ECO:0000259" key="12">
    <source>
        <dbReference type="PROSITE" id="PS51192"/>
    </source>
</evidence>
<dbReference type="NCBIfam" id="NF004066">
    <property type="entry name" value="PRK05580.1-3"/>
    <property type="match status" value="1"/>
</dbReference>
<comment type="cofactor">
    <cofactor evidence="11">
        <name>Zn(2+)</name>
        <dbReference type="ChEBI" id="CHEBI:29105"/>
    </cofactor>
    <text evidence="11">Binds 2 zinc ions per subunit.</text>
</comment>
<gene>
    <name evidence="11" type="primary">priA</name>
    <name evidence="14" type="ORF">J2S74_001147</name>
</gene>
<dbReference type="InterPro" id="IPR042115">
    <property type="entry name" value="PriA_3primeBD_sf"/>
</dbReference>
<dbReference type="Pfam" id="PF00271">
    <property type="entry name" value="Helicase_C"/>
    <property type="match status" value="1"/>
</dbReference>
<dbReference type="SMART" id="SM00487">
    <property type="entry name" value="DEXDc"/>
    <property type="match status" value="1"/>
</dbReference>
<evidence type="ECO:0000256" key="5">
    <source>
        <dbReference type="ARBA" id="ARBA00022801"/>
    </source>
</evidence>
<keyword evidence="6 11" id="KW-0347">Helicase</keyword>
<keyword evidence="7 11" id="KW-0862">Zinc</keyword>
<protein>
    <recommendedName>
        <fullName evidence="11">Replication restart protein PriA</fullName>
    </recommendedName>
    <alternativeName>
        <fullName evidence="11">ATP-dependent DNA helicase PriA</fullName>
        <ecNumber evidence="11">5.6.2.4</ecNumber>
    </alternativeName>
    <alternativeName>
        <fullName evidence="11">DNA 3'-5' helicase PriA</fullName>
    </alternativeName>
</protein>
<proteinExistence type="inferred from homology"/>
<dbReference type="PANTHER" id="PTHR30580">
    <property type="entry name" value="PRIMOSOMAL PROTEIN N"/>
    <property type="match status" value="1"/>
</dbReference>
<comment type="caution">
    <text evidence="14">The sequence shown here is derived from an EMBL/GenBank/DDBJ whole genome shotgun (WGS) entry which is preliminary data.</text>
</comment>
<name>A0ABT9ZS36_9BACI</name>
<evidence type="ECO:0000256" key="10">
    <source>
        <dbReference type="ARBA" id="ARBA00023235"/>
    </source>
</evidence>
<comment type="similarity">
    <text evidence="11">Belongs to the helicase family. PriA subfamily.</text>
</comment>
<keyword evidence="2 11" id="KW-0235">DNA replication</keyword>
<keyword evidence="5 11" id="KW-0378">Hydrolase</keyword>
<feature type="binding site" evidence="11">
    <location>
        <position position="523"/>
    </location>
    <ligand>
        <name>Zn(2+)</name>
        <dbReference type="ChEBI" id="CHEBI:29105"/>
        <label>2</label>
    </ligand>
</feature>
<accession>A0ABT9ZS36</accession>
<evidence type="ECO:0000256" key="6">
    <source>
        <dbReference type="ARBA" id="ARBA00022806"/>
    </source>
</evidence>
<keyword evidence="1 11" id="KW-0639">Primosome</keyword>
<evidence type="ECO:0000256" key="9">
    <source>
        <dbReference type="ARBA" id="ARBA00023125"/>
    </source>
</evidence>
<comment type="function">
    <text evidence="11">Initiates the restart of stalled replication forks, which reloads the replicative helicase on sites other than the origin of replication. Recognizes and binds to abandoned replication forks and remodels them to uncover a helicase loading site. Promotes assembly of the primosome at these replication forks.</text>
</comment>
<dbReference type="InterPro" id="IPR005259">
    <property type="entry name" value="PriA"/>
</dbReference>
<evidence type="ECO:0000256" key="2">
    <source>
        <dbReference type="ARBA" id="ARBA00022705"/>
    </source>
</evidence>
<dbReference type="Pfam" id="PF18319">
    <property type="entry name" value="Zn_ribbon_PriA"/>
    <property type="match status" value="1"/>
</dbReference>
<feature type="binding site" evidence="11">
    <location>
        <position position="544"/>
    </location>
    <ligand>
        <name>Zn(2+)</name>
        <dbReference type="ChEBI" id="CHEBI:29105"/>
        <label>2</label>
    </ligand>
</feature>
<comment type="catalytic activity">
    <reaction evidence="11">
        <text>Couples ATP hydrolysis with the unwinding of duplex DNA by translocating in the 3'-5' direction.</text>
        <dbReference type="EC" id="5.6.2.4"/>
    </reaction>
</comment>
<feature type="binding site" evidence="11">
    <location>
        <position position="517"/>
    </location>
    <ligand>
        <name>Zn(2+)</name>
        <dbReference type="ChEBI" id="CHEBI:29105"/>
        <label>1</label>
    </ligand>
</feature>
<dbReference type="InterPro" id="IPR001650">
    <property type="entry name" value="Helicase_C-like"/>
</dbReference>
<dbReference type="InterPro" id="IPR014001">
    <property type="entry name" value="Helicase_ATP-bd"/>
</dbReference>
<dbReference type="EMBL" id="JAUSUG010000003">
    <property type="protein sequence ID" value="MDQ0253775.1"/>
    <property type="molecule type" value="Genomic_DNA"/>
</dbReference>
<dbReference type="GO" id="GO:0016787">
    <property type="term" value="F:hydrolase activity"/>
    <property type="evidence" value="ECO:0007669"/>
    <property type="project" value="UniProtKB-KW"/>
</dbReference>
<organism evidence="14 15">
    <name type="scientific">Evansella vedderi</name>
    <dbReference type="NCBI Taxonomy" id="38282"/>
    <lineage>
        <taxon>Bacteria</taxon>
        <taxon>Bacillati</taxon>
        <taxon>Bacillota</taxon>
        <taxon>Bacilli</taxon>
        <taxon>Bacillales</taxon>
        <taxon>Bacillaceae</taxon>
        <taxon>Evansella</taxon>
    </lineage>
</organism>
<feature type="domain" description="Helicase C-terminal" evidence="13">
    <location>
        <begin position="549"/>
        <end position="717"/>
    </location>
</feature>
<keyword evidence="3 11" id="KW-0479">Metal-binding</keyword>
<feature type="binding site" evidence="11">
    <location>
        <position position="557"/>
    </location>
    <ligand>
        <name>Zn(2+)</name>
        <dbReference type="ChEBI" id="CHEBI:29105"/>
        <label>1</label>
    </ligand>
</feature>